<evidence type="ECO:0000256" key="4">
    <source>
        <dbReference type="ARBA" id="ARBA00022840"/>
    </source>
</evidence>
<dbReference type="SMART" id="SM00983">
    <property type="entry name" value="TPK_B1_binding"/>
    <property type="match status" value="1"/>
</dbReference>
<dbReference type="InterPro" id="IPR007371">
    <property type="entry name" value="TPK_catalytic"/>
</dbReference>
<reference evidence="8" key="1">
    <citation type="journal article" date="2019" name="Int. J. Syst. Evol. Microbiol.">
        <title>The Global Catalogue of Microorganisms (GCM) 10K type strain sequencing project: providing services to taxonomists for standard genome sequencing and annotation.</title>
        <authorList>
            <consortium name="The Broad Institute Genomics Platform"/>
            <consortium name="The Broad Institute Genome Sequencing Center for Infectious Disease"/>
            <person name="Wu L."/>
            <person name="Ma J."/>
        </authorList>
    </citation>
    <scope>NUCLEOTIDE SEQUENCE [LARGE SCALE GENOMIC DNA]</scope>
    <source>
        <strain evidence="8">CCM 8609</strain>
    </source>
</reference>
<dbReference type="InterPro" id="IPR007373">
    <property type="entry name" value="Thiamin_PyroPKinase_B1-bd"/>
</dbReference>
<keyword evidence="4" id="KW-0067">ATP-binding</keyword>
<sequence length="217" mass="24713">MRINVLVGGPVEMVPTELILERKNEKWIGVDRGAVRLLKWGIKPLIAVGDFDSIDKEELLGLEDTLEKIKIYPPEKDYTDTQLGMKFAINENPDEINVFGATGGRLDHLLANLFLPLQEEFKPYLTRTKFIDCQNVVSYYLPGEYTISKLPAMKYLAFVNLTPVRGLTLKDEKYPLENWSSQIPFSWTSNEFTAVNNHFAFRSGVVAVIQCNDPLKQ</sequence>
<dbReference type="EMBL" id="BMDS01000005">
    <property type="protein sequence ID" value="GGI63773.1"/>
    <property type="molecule type" value="Genomic_DNA"/>
</dbReference>
<gene>
    <name evidence="7" type="primary">tpk</name>
    <name evidence="7" type="ORF">GCM10011459_16070</name>
</gene>
<dbReference type="PANTHER" id="PTHR41299:SF1">
    <property type="entry name" value="THIAMINE PYROPHOSPHOKINASE"/>
    <property type="match status" value="1"/>
</dbReference>
<evidence type="ECO:0000259" key="6">
    <source>
        <dbReference type="SMART" id="SM00983"/>
    </source>
</evidence>
<proteinExistence type="predicted"/>
<dbReference type="Proteomes" id="UP000603295">
    <property type="component" value="Unassembled WGS sequence"/>
</dbReference>
<evidence type="ECO:0000313" key="8">
    <source>
        <dbReference type="Proteomes" id="UP000603295"/>
    </source>
</evidence>
<accession>A0ABQ2C7S4</accession>
<feature type="domain" description="Thiamin pyrophosphokinase thiamin-binding" evidence="6">
    <location>
        <begin position="143"/>
        <end position="207"/>
    </location>
</feature>
<dbReference type="SUPFAM" id="SSF63999">
    <property type="entry name" value="Thiamin pyrophosphokinase, catalytic domain"/>
    <property type="match status" value="1"/>
</dbReference>
<dbReference type="Pfam" id="PF04263">
    <property type="entry name" value="TPK_catalytic"/>
    <property type="match status" value="1"/>
</dbReference>
<organism evidence="7 8">
    <name type="scientific">Limosilactobacillus caviae</name>
    <dbReference type="NCBI Taxonomy" id="1769424"/>
    <lineage>
        <taxon>Bacteria</taxon>
        <taxon>Bacillati</taxon>
        <taxon>Bacillota</taxon>
        <taxon>Bacilli</taxon>
        <taxon>Lactobacillales</taxon>
        <taxon>Lactobacillaceae</taxon>
        <taxon>Limosilactobacillus</taxon>
    </lineage>
</organism>
<dbReference type="Pfam" id="PF04265">
    <property type="entry name" value="TPK_B1_binding"/>
    <property type="match status" value="1"/>
</dbReference>
<keyword evidence="3" id="KW-0418">Kinase</keyword>
<dbReference type="RefSeq" id="WP_153710687.1">
    <property type="nucleotide sequence ID" value="NZ_BMDS01000005.1"/>
</dbReference>
<evidence type="ECO:0000256" key="2">
    <source>
        <dbReference type="ARBA" id="ARBA00022741"/>
    </source>
</evidence>
<dbReference type="PANTHER" id="PTHR41299">
    <property type="entry name" value="THIAMINE PYROPHOSPHOKINASE"/>
    <property type="match status" value="1"/>
</dbReference>
<dbReference type="EC" id="2.7.6.2" evidence="5"/>
<dbReference type="InterPro" id="IPR053149">
    <property type="entry name" value="TPK"/>
</dbReference>
<name>A0ABQ2C7S4_9LACO</name>
<evidence type="ECO:0000256" key="3">
    <source>
        <dbReference type="ARBA" id="ARBA00022777"/>
    </source>
</evidence>
<dbReference type="Gene3D" id="3.40.50.10240">
    <property type="entry name" value="Thiamin pyrophosphokinase, catalytic domain"/>
    <property type="match status" value="1"/>
</dbReference>
<protein>
    <recommendedName>
        <fullName evidence="5">Thiamine diphosphokinase</fullName>
        <ecNumber evidence="5">2.7.6.2</ecNumber>
    </recommendedName>
</protein>
<evidence type="ECO:0000256" key="5">
    <source>
        <dbReference type="NCBIfam" id="TIGR01378"/>
    </source>
</evidence>
<dbReference type="InterPro" id="IPR006282">
    <property type="entry name" value="Thi_PPkinase"/>
</dbReference>
<keyword evidence="8" id="KW-1185">Reference proteome</keyword>
<dbReference type="NCBIfam" id="TIGR01378">
    <property type="entry name" value="thi_PPkinase"/>
    <property type="match status" value="1"/>
</dbReference>
<evidence type="ECO:0000256" key="1">
    <source>
        <dbReference type="ARBA" id="ARBA00022679"/>
    </source>
</evidence>
<keyword evidence="2" id="KW-0547">Nucleotide-binding</keyword>
<comment type="caution">
    <text evidence="7">The sequence shown here is derived from an EMBL/GenBank/DDBJ whole genome shotgun (WGS) entry which is preliminary data.</text>
</comment>
<evidence type="ECO:0000313" key="7">
    <source>
        <dbReference type="EMBL" id="GGI63773.1"/>
    </source>
</evidence>
<dbReference type="CDD" id="cd07995">
    <property type="entry name" value="TPK"/>
    <property type="match status" value="1"/>
</dbReference>
<keyword evidence="1" id="KW-0808">Transferase</keyword>
<dbReference type="InterPro" id="IPR036759">
    <property type="entry name" value="TPK_catalytic_sf"/>
</dbReference>